<evidence type="ECO:0000313" key="3">
    <source>
        <dbReference type="EMBL" id="KAF2843023.1"/>
    </source>
</evidence>
<gene>
    <name evidence="3" type="ORF">M501DRAFT_985180</name>
</gene>
<name>A0A9P4SHZ6_9PEZI</name>
<feature type="chain" id="PRO_5040501904" description="Extracellular membrane protein CFEM domain-containing protein" evidence="2">
    <location>
        <begin position="21"/>
        <end position="150"/>
    </location>
</feature>
<feature type="region of interest" description="Disordered" evidence="1">
    <location>
        <begin position="17"/>
        <end position="46"/>
    </location>
</feature>
<evidence type="ECO:0000256" key="2">
    <source>
        <dbReference type="SAM" id="SignalP"/>
    </source>
</evidence>
<evidence type="ECO:0000313" key="4">
    <source>
        <dbReference type="Proteomes" id="UP000799429"/>
    </source>
</evidence>
<dbReference type="OrthoDB" id="10665423at2759"/>
<reference evidence="3" key="1">
    <citation type="journal article" date="2020" name="Stud. Mycol.">
        <title>101 Dothideomycetes genomes: a test case for predicting lifestyles and emergence of pathogens.</title>
        <authorList>
            <person name="Haridas S."/>
            <person name="Albert R."/>
            <person name="Binder M."/>
            <person name="Bloem J."/>
            <person name="Labutti K."/>
            <person name="Salamov A."/>
            <person name="Andreopoulos B."/>
            <person name="Baker S."/>
            <person name="Barry K."/>
            <person name="Bills G."/>
            <person name="Bluhm B."/>
            <person name="Cannon C."/>
            <person name="Castanera R."/>
            <person name="Culley D."/>
            <person name="Daum C."/>
            <person name="Ezra D."/>
            <person name="Gonzalez J."/>
            <person name="Henrissat B."/>
            <person name="Kuo A."/>
            <person name="Liang C."/>
            <person name="Lipzen A."/>
            <person name="Lutzoni F."/>
            <person name="Magnuson J."/>
            <person name="Mondo S."/>
            <person name="Nolan M."/>
            <person name="Ohm R."/>
            <person name="Pangilinan J."/>
            <person name="Park H.-J."/>
            <person name="Ramirez L."/>
            <person name="Alfaro M."/>
            <person name="Sun H."/>
            <person name="Tritt A."/>
            <person name="Yoshinaga Y."/>
            <person name="Zwiers L.-H."/>
            <person name="Turgeon B."/>
            <person name="Goodwin S."/>
            <person name="Spatafora J."/>
            <person name="Crous P."/>
            <person name="Grigoriev I."/>
        </authorList>
    </citation>
    <scope>NUCLEOTIDE SEQUENCE</scope>
    <source>
        <strain evidence="3">CBS 101060</strain>
    </source>
</reference>
<protein>
    <recommendedName>
        <fullName evidence="5">Extracellular membrane protein CFEM domain-containing protein</fullName>
    </recommendedName>
</protein>
<accession>A0A9P4SHZ6</accession>
<dbReference type="AlphaFoldDB" id="A0A9P4SHZ6"/>
<comment type="caution">
    <text evidence="3">The sequence shown here is derived from an EMBL/GenBank/DDBJ whole genome shotgun (WGS) entry which is preliminary data.</text>
</comment>
<evidence type="ECO:0008006" key="5">
    <source>
        <dbReference type="Google" id="ProtNLM"/>
    </source>
</evidence>
<dbReference type="EMBL" id="MU006089">
    <property type="protein sequence ID" value="KAF2843023.1"/>
    <property type="molecule type" value="Genomic_DNA"/>
</dbReference>
<feature type="signal peptide" evidence="2">
    <location>
        <begin position="1"/>
        <end position="20"/>
    </location>
</feature>
<evidence type="ECO:0000256" key="1">
    <source>
        <dbReference type="SAM" id="MobiDB-lite"/>
    </source>
</evidence>
<dbReference type="Proteomes" id="UP000799429">
    <property type="component" value="Unassembled WGS sequence"/>
</dbReference>
<organism evidence="3 4">
    <name type="scientific">Patellaria atrata CBS 101060</name>
    <dbReference type="NCBI Taxonomy" id="1346257"/>
    <lineage>
        <taxon>Eukaryota</taxon>
        <taxon>Fungi</taxon>
        <taxon>Dikarya</taxon>
        <taxon>Ascomycota</taxon>
        <taxon>Pezizomycotina</taxon>
        <taxon>Dothideomycetes</taxon>
        <taxon>Dothideomycetes incertae sedis</taxon>
        <taxon>Patellariales</taxon>
        <taxon>Patellariaceae</taxon>
        <taxon>Patellaria</taxon>
    </lineage>
</organism>
<keyword evidence="4" id="KW-1185">Reference proteome</keyword>
<keyword evidence="2" id="KW-0732">Signal</keyword>
<sequence>MQTLILLLGVLLTTLTSTTGTPHPNPEPLTRTHPHPFTSSSPQPSPIPTYTNPFRHLCNIKCTVSLSPAQLSNTTFLCLPETKLGVQRCVHDLCDCSISPAADAEYNVLCRRSTEGGLGTCVGGSGTGTGLMARETGPWVGVEGRWKGQN</sequence>
<proteinExistence type="predicted"/>